<dbReference type="RefSeq" id="XP_011323555.1">
    <property type="nucleotide sequence ID" value="XM_011325253.1"/>
</dbReference>
<dbReference type="Proteomes" id="UP000070720">
    <property type="component" value="Chromosome 3"/>
</dbReference>
<evidence type="ECO:0000313" key="3">
    <source>
        <dbReference type="EnsemblFungi" id="CEF87283"/>
    </source>
</evidence>
<sequence>MDGGCRLCLNGALQVGPRDVWMDGDPNWPGVKTLKAKSKPGQEAKKGRENRDKTSRKSGETRKRRPKIEPLSNVSQPPQFAMLPQDSAADSSIKRGLSHLTLCTPPHASDS</sequence>
<reference evidence="3 4" key="2">
    <citation type="journal article" date="2010" name="Nature">
        <title>Comparative genomics reveals mobile pathogenicity chromosomes in Fusarium.</title>
        <authorList>
            <person name="Ma L.J."/>
            <person name="van der Does H.C."/>
            <person name="Borkovich K.A."/>
            <person name="Coleman J.J."/>
            <person name="Daboussi M.J."/>
            <person name="Di Pietro A."/>
            <person name="Dufresne M."/>
            <person name="Freitag M."/>
            <person name="Grabherr M."/>
            <person name="Henrissat B."/>
            <person name="Houterman P.M."/>
            <person name="Kang S."/>
            <person name="Shim W.B."/>
            <person name="Woloshuk C."/>
            <person name="Xie X."/>
            <person name="Xu J.R."/>
            <person name="Antoniw J."/>
            <person name="Baker S.E."/>
            <person name="Bluhm B.H."/>
            <person name="Breakspear A."/>
            <person name="Brown D.W."/>
            <person name="Butchko R.A."/>
            <person name="Chapman S."/>
            <person name="Coulson R."/>
            <person name="Coutinho P.M."/>
            <person name="Danchin E.G."/>
            <person name="Diener A."/>
            <person name="Gale L.R."/>
            <person name="Gardiner D.M."/>
            <person name="Goff S."/>
            <person name="Hammond-Kosack K.E."/>
            <person name="Hilburn K."/>
            <person name="Hua-Van A."/>
            <person name="Jonkers W."/>
            <person name="Kazan K."/>
            <person name="Kodira C.D."/>
            <person name="Koehrsen M."/>
            <person name="Kumar L."/>
            <person name="Lee Y.H."/>
            <person name="Li L."/>
            <person name="Manners J.M."/>
            <person name="Miranda-Saavedra D."/>
            <person name="Mukherjee M."/>
            <person name="Park G."/>
            <person name="Park J."/>
            <person name="Park S.Y."/>
            <person name="Proctor R.H."/>
            <person name="Regev A."/>
            <person name="Ruiz-Roldan M.C."/>
            <person name="Sain D."/>
            <person name="Sakthikumar S."/>
            <person name="Sykes S."/>
            <person name="Schwartz D.C."/>
            <person name="Turgeon B.G."/>
            <person name="Wapinski I."/>
            <person name="Yoder O."/>
            <person name="Young S."/>
            <person name="Zeng Q."/>
            <person name="Zhou S."/>
            <person name="Galagan J."/>
            <person name="Cuomo C.A."/>
            <person name="Kistler H.C."/>
            <person name="Rep M."/>
        </authorList>
    </citation>
    <scope>GENOME REANNOTATION</scope>
    <source>
        <strain evidence="4">ATCC MYA-4620 / CBS 123657 / FGSC 9075 / NRRL 31084 / PH-1</strain>
        <strain evidence="3">PH-1 / ATCC MYA-4620 / FGSC 9075 / NRRL 31084</strain>
    </source>
</reference>
<dbReference type="InParanoid" id="I1S752"/>
<name>I1S752_GIBZE</name>
<evidence type="ECO:0000313" key="4">
    <source>
        <dbReference type="Proteomes" id="UP000070720"/>
    </source>
</evidence>
<evidence type="ECO:0000256" key="1">
    <source>
        <dbReference type="SAM" id="MobiDB-lite"/>
    </source>
</evidence>
<accession>I1S752</accession>
<dbReference type="EMBL" id="HG970334">
    <property type="protein sequence ID" value="CEF87283.1"/>
    <property type="molecule type" value="Genomic_DNA"/>
</dbReference>
<reference evidence="3" key="4">
    <citation type="submission" date="2017-01" db="UniProtKB">
        <authorList>
            <consortium name="EnsemblFungi"/>
        </authorList>
    </citation>
    <scope>IDENTIFICATION</scope>
    <source>
        <strain evidence="3">PH-1 / ATCC MYA-4620 / FGSC 9075 / NRRL 31084</strain>
    </source>
</reference>
<dbReference type="HOGENOM" id="CLU_2158649_0_0_1"/>
<evidence type="ECO:0000313" key="2">
    <source>
        <dbReference type="EMBL" id="CEF87283.1"/>
    </source>
</evidence>
<proteinExistence type="predicted"/>
<reference evidence="2 4" key="3">
    <citation type="journal article" date="2015" name="BMC Genomics">
        <title>The completed genome sequence of the pathogenic ascomycete fungus Fusarium graminearum.</title>
        <authorList>
            <person name="King R."/>
            <person name="Urban M."/>
            <person name="Hammond-Kosack M.C."/>
            <person name="Hassani-Pak K."/>
            <person name="Hammond-Kosack K.E."/>
        </authorList>
    </citation>
    <scope>NUCLEOTIDE SEQUENCE [LARGE SCALE GENOMIC DNA]</scope>
    <source>
        <strain evidence="4">ATCC MYA-4620 / CBS 123657 / FGSC 9075 / NRRL 31084 / PH-1</strain>
        <strain evidence="2">PH-1</strain>
    </source>
</reference>
<accession>A0A098E2G2</accession>
<reference evidence="3 4" key="1">
    <citation type="journal article" date="2007" name="Science">
        <title>The Fusarium graminearum genome reveals a link between localized polymorphism and pathogen specialization.</title>
        <authorList>
            <person name="Cuomo C.A."/>
            <person name="Gueldener U."/>
            <person name="Xu J.-R."/>
            <person name="Trail F."/>
            <person name="Turgeon B.G."/>
            <person name="Di Pietro A."/>
            <person name="Walton J.D."/>
            <person name="Ma L.-J."/>
            <person name="Baker S.E."/>
            <person name="Rep M."/>
            <person name="Adam G."/>
            <person name="Antoniw J."/>
            <person name="Baldwin T."/>
            <person name="Calvo S.E."/>
            <person name="Chang Y.-L."/>
            <person name="DeCaprio D."/>
            <person name="Gale L.R."/>
            <person name="Gnerre S."/>
            <person name="Goswami R.S."/>
            <person name="Hammond-Kosack K."/>
            <person name="Harris L.J."/>
            <person name="Hilburn K."/>
            <person name="Kennell J.C."/>
            <person name="Kroken S."/>
            <person name="Magnuson J.K."/>
            <person name="Mannhaupt G."/>
            <person name="Mauceli E.W."/>
            <person name="Mewes H.-W."/>
            <person name="Mitterbauer R."/>
            <person name="Muehlbauer G."/>
            <person name="Muensterkoetter M."/>
            <person name="Nelson D."/>
            <person name="O'Donnell K."/>
            <person name="Ouellet T."/>
            <person name="Qi W."/>
            <person name="Quesneville H."/>
            <person name="Roncero M.I.G."/>
            <person name="Seong K.-Y."/>
            <person name="Tetko I.V."/>
            <person name="Urban M."/>
            <person name="Waalwijk C."/>
            <person name="Ward T.J."/>
            <person name="Yao J."/>
            <person name="Birren B.W."/>
            <person name="Kistler H.C."/>
        </authorList>
    </citation>
    <scope>NUCLEOTIDE SEQUENCE [LARGE SCALE GENOMIC DNA]</scope>
    <source>
        <strain evidence="4">ATCC MYA-4620 / CBS 123657 / FGSC 9075 / NRRL 31084 / PH-1</strain>
        <strain evidence="3">PH-1 / ATCC MYA-4620 / FGSC 9075 / NRRL 31084</strain>
    </source>
</reference>
<keyword evidence="4" id="KW-1185">Reference proteome</keyword>
<feature type="region of interest" description="Disordered" evidence="1">
    <location>
        <begin position="16"/>
        <end position="92"/>
    </location>
</feature>
<dbReference type="VEuPathDB" id="FungiDB:FGRAMPH1_01G17017"/>
<dbReference type="AlphaFoldDB" id="I1S752"/>
<dbReference type="EnsemblFungi" id="CEF87283">
    <property type="protein sequence ID" value="CEF87283"/>
    <property type="gene ID" value="FGRRES_12675"/>
</dbReference>
<gene>
    <name evidence="2" type="ORF">FGRAMPH1_01T17017</name>
</gene>
<feature type="compositionally biased region" description="Basic and acidic residues" evidence="1">
    <location>
        <begin position="40"/>
        <end position="61"/>
    </location>
</feature>
<protein>
    <submittedName>
        <fullName evidence="2">Chromosome 3, complete genome</fullName>
    </submittedName>
</protein>
<dbReference type="KEGG" id="fgr:FGSG_12675"/>
<organism evidence="2 4">
    <name type="scientific">Gibberella zeae (strain ATCC MYA-4620 / CBS 123657 / FGSC 9075 / NRRL 31084 / PH-1)</name>
    <name type="common">Wheat head blight fungus</name>
    <name type="synonym">Fusarium graminearum</name>
    <dbReference type="NCBI Taxonomy" id="229533"/>
    <lineage>
        <taxon>Eukaryota</taxon>
        <taxon>Fungi</taxon>
        <taxon>Dikarya</taxon>
        <taxon>Ascomycota</taxon>
        <taxon>Pezizomycotina</taxon>
        <taxon>Sordariomycetes</taxon>
        <taxon>Hypocreomycetidae</taxon>
        <taxon>Hypocreales</taxon>
        <taxon>Nectriaceae</taxon>
        <taxon>Fusarium</taxon>
    </lineage>
</organism>